<dbReference type="Pfam" id="PF04548">
    <property type="entry name" value="AIG1"/>
    <property type="match status" value="2"/>
</dbReference>
<keyword evidence="3" id="KW-0342">GTP-binding</keyword>
<dbReference type="PANTHER" id="PTHR10903">
    <property type="entry name" value="GTPASE, IMAP FAMILY MEMBER-RELATED"/>
    <property type="match status" value="1"/>
</dbReference>
<keyword evidence="2" id="KW-0547">Nucleotide-binding</keyword>
<evidence type="ECO:0000256" key="2">
    <source>
        <dbReference type="ARBA" id="ARBA00022741"/>
    </source>
</evidence>
<gene>
    <name evidence="6" type="ORF">KOW79_011289</name>
</gene>
<proteinExistence type="inferred from homology"/>
<dbReference type="InterPro" id="IPR006703">
    <property type="entry name" value="G_AIG1"/>
</dbReference>
<evidence type="ECO:0000313" key="7">
    <source>
        <dbReference type="Proteomes" id="UP000824219"/>
    </source>
</evidence>
<dbReference type="Proteomes" id="UP000824219">
    <property type="component" value="Linkage Group LG13"/>
</dbReference>
<dbReference type="GO" id="GO:0005525">
    <property type="term" value="F:GTP binding"/>
    <property type="evidence" value="ECO:0007669"/>
    <property type="project" value="UniProtKB-KW"/>
</dbReference>
<protein>
    <recommendedName>
        <fullName evidence="5">AIG1-type G domain-containing protein</fullName>
    </recommendedName>
</protein>
<name>A0A9D3NPI0_9TELE</name>
<dbReference type="Gene3D" id="3.40.50.300">
    <property type="entry name" value="P-loop containing nucleotide triphosphate hydrolases"/>
    <property type="match status" value="2"/>
</dbReference>
<comment type="similarity">
    <text evidence="1">Belongs to the TRAFAC class TrmE-Era-EngA-EngB-Septin-like GTPase superfamily. AIG1/Toc34/Toc159-like paraseptin GTPase family. IAN subfamily.</text>
</comment>
<keyword evidence="7" id="KW-1185">Reference proteome</keyword>
<dbReference type="PROSITE" id="PS51720">
    <property type="entry name" value="G_AIG1"/>
    <property type="match status" value="1"/>
</dbReference>
<evidence type="ECO:0000313" key="6">
    <source>
        <dbReference type="EMBL" id="KAG7324973.1"/>
    </source>
</evidence>
<reference evidence="6 7" key="1">
    <citation type="submission" date="2021-06" db="EMBL/GenBank/DDBJ databases">
        <title>Chromosome-level genome assembly of the red-tail catfish (Hemibagrus wyckioides).</title>
        <authorList>
            <person name="Shao F."/>
        </authorList>
    </citation>
    <scope>NUCLEOTIDE SEQUENCE [LARGE SCALE GENOMIC DNA]</scope>
    <source>
        <strain evidence="6">EC202008001</strain>
        <tissue evidence="6">Blood</tissue>
    </source>
</reference>
<dbReference type="SUPFAM" id="SSF52540">
    <property type="entry name" value="P-loop containing nucleoside triphosphate hydrolases"/>
    <property type="match status" value="2"/>
</dbReference>
<dbReference type="FunFam" id="3.40.50.300:FF:001809">
    <property type="entry name" value="Si:ch1073-365p7.2"/>
    <property type="match status" value="1"/>
</dbReference>
<evidence type="ECO:0000256" key="1">
    <source>
        <dbReference type="ARBA" id="ARBA00008535"/>
    </source>
</evidence>
<dbReference type="PANTHER" id="PTHR10903:SF107">
    <property type="entry name" value="GTPASE IMAP FAMILY MEMBER 4-LIKE-RELATED"/>
    <property type="match status" value="1"/>
</dbReference>
<dbReference type="InterPro" id="IPR027417">
    <property type="entry name" value="P-loop_NTPase"/>
</dbReference>
<feature type="region of interest" description="Disordered" evidence="4">
    <location>
        <begin position="222"/>
        <end position="254"/>
    </location>
</feature>
<sequence>MLRSKMGSTSHSSGVRVLLTGYQFSGKSSTGNTILEQEAFVTFPKRRMSKCVKSEGVVQGRHVTVVDIPGLWRIHPVKYTTELCQQEMMLSVTQCPPGPHIVLVLVRLDISFTENSKRTIEGHFQLFGENVWRYTMVLFTCGDSLGETTIEQFIESEGEALQWLVKKCNNMYHVFNNNKKDDRSQVSELLEKIDEVVASNGGGHFEMDQMILQEVQEKRKMAEDKAKKRRLKAQEEKRGATGSESKKANKSAMHVAELERPQLETLLGKNSFSRQKTFQSEQQHGLVAGRQVVVVDTPGWDWDHNLEVTPELDWQIVESVHTHCSKDAPVVFLLVVRAAFPFKEVNKRITEEYLQLLGDSVWNHTIVLFTTGGWMEDIDIELHIESEGDALQWLVEKCGNRYHVLDTKGKKEDVQVPELMRMIEQVVANNKSCPFQLDKEICERFMMLQGSMHILQPSMDDDDCYYDDDDKSSGFGSAPCLQLGTSSTSLLSVGRTQQIHFNKSRTLGDLSDPDTSLKSITESAEDKKLKIKTLKYTLTGKGLEIASLTNTK</sequence>
<dbReference type="InterPro" id="IPR045058">
    <property type="entry name" value="GIMA/IAN/Toc"/>
</dbReference>
<feature type="domain" description="AIG1-type G" evidence="5">
    <location>
        <begin position="12"/>
        <end position="214"/>
    </location>
</feature>
<comment type="caution">
    <text evidence="6">The sequence shown here is derived from an EMBL/GenBank/DDBJ whole genome shotgun (WGS) entry which is preliminary data.</text>
</comment>
<accession>A0A9D3NPI0</accession>
<evidence type="ECO:0000256" key="4">
    <source>
        <dbReference type="SAM" id="MobiDB-lite"/>
    </source>
</evidence>
<evidence type="ECO:0000256" key="3">
    <source>
        <dbReference type="ARBA" id="ARBA00023134"/>
    </source>
</evidence>
<feature type="compositionally biased region" description="Basic and acidic residues" evidence="4">
    <location>
        <begin position="222"/>
        <end position="247"/>
    </location>
</feature>
<evidence type="ECO:0000259" key="5">
    <source>
        <dbReference type="PROSITE" id="PS51720"/>
    </source>
</evidence>
<dbReference type="OrthoDB" id="9982588at2759"/>
<dbReference type="AlphaFoldDB" id="A0A9D3NPI0"/>
<dbReference type="EMBL" id="JAHKSW010000013">
    <property type="protein sequence ID" value="KAG7324973.1"/>
    <property type="molecule type" value="Genomic_DNA"/>
</dbReference>
<organism evidence="6 7">
    <name type="scientific">Hemibagrus wyckioides</name>
    <dbReference type="NCBI Taxonomy" id="337641"/>
    <lineage>
        <taxon>Eukaryota</taxon>
        <taxon>Metazoa</taxon>
        <taxon>Chordata</taxon>
        <taxon>Craniata</taxon>
        <taxon>Vertebrata</taxon>
        <taxon>Euteleostomi</taxon>
        <taxon>Actinopterygii</taxon>
        <taxon>Neopterygii</taxon>
        <taxon>Teleostei</taxon>
        <taxon>Ostariophysi</taxon>
        <taxon>Siluriformes</taxon>
        <taxon>Bagridae</taxon>
        <taxon>Hemibagrus</taxon>
    </lineage>
</organism>